<gene>
    <name evidence="3" type="ORF">B0T23DRAFT_388062</name>
</gene>
<comment type="caution">
    <text evidence="3">The sequence shown here is derived from an EMBL/GenBank/DDBJ whole genome shotgun (WGS) entry which is preliminary data.</text>
</comment>
<reference evidence="3 4" key="1">
    <citation type="journal article" date="2023" name="Mol. Phylogenet. Evol.">
        <title>Genome-scale phylogeny and comparative genomics of the fungal order Sordariales.</title>
        <authorList>
            <person name="Hensen N."/>
            <person name="Bonometti L."/>
            <person name="Westerberg I."/>
            <person name="Brannstrom I.O."/>
            <person name="Guillou S."/>
            <person name="Cros-Aarteil S."/>
            <person name="Calhoun S."/>
            <person name="Haridas S."/>
            <person name="Kuo A."/>
            <person name="Mondo S."/>
            <person name="Pangilinan J."/>
            <person name="Riley R."/>
            <person name="LaButti K."/>
            <person name="Andreopoulos B."/>
            <person name="Lipzen A."/>
            <person name="Chen C."/>
            <person name="Yan M."/>
            <person name="Daum C."/>
            <person name="Ng V."/>
            <person name="Clum A."/>
            <person name="Steindorff A."/>
            <person name="Ohm R.A."/>
            <person name="Martin F."/>
            <person name="Silar P."/>
            <person name="Natvig D.O."/>
            <person name="Lalanne C."/>
            <person name="Gautier V."/>
            <person name="Ament-Velasquez S.L."/>
            <person name="Kruys A."/>
            <person name="Hutchinson M.I."/>
            <person name="Powell A.J."/>
            <person name="Barry K."/>
            <person name="Miller A.N."/>
            <person name="Grigoriev I.V."/>
            <person name="Debuchy R."/>
            <person name="Gladieux P."/>
            <person name="Hiltunen Thoren M."/>
            <person name="Johannesson H."/>
        </authorList>
    </citation>
    <scope>NUCLEOTIDE SEQUENCE [LARGE SCALE GENOMIC DNA]</scope>
    <source>
        <strain evidence="3 4">FGSC 10403</strain>
    </source>
</reference>
<keyword evidence="4" id="KW-1185">Reference proteome</keyword>
<dbReference type="InterPro" id="IPR000408">
    <property type="entry name" value="Reg_chr_condens"/>
</dbReference>
<feature type="region of interest" description="Disordered" evidence="2">
    <location>
        <begin position="15"/>
        <end position="41"/>
    </location>
</feature>
<accession>A0AAJ0MMS0</accession>
<dbReference type="Pfam" id="PF13540">
    <property type="entry name" value="RCC1_2"/>
    <property type="match status" value="1"/>
</dbReference>
<organism evidence="3 4">
    <name type="scientific">Neurospora hispaniola</name>
    <dbReference type="NCBI Taxonomy" id="588809"/>
    <lineage>
        <taxon>Eukaryota</taxon>
        <taxon>Fungi</taxon>
        <taxon>Dikarya</taxon>
        <taxon>Ascomycota</taxon>
        <taxon>Pezizomycotina</taxon>
        <taxon>Sordariomycetes</taxon>
        <taxon>Sordariomycetidae</taxon>
        <taxon>Sordariales</taxon>
        <taxon>Sordariaceae</taxon>
        <taxon>Neurospora</taxon>
    </lineage>
</organism>
<dbReference type="RefSeq" id="XP_062689194.1">
    <property type="nucleotide sequence ID" value="XM_062837730.1"/>
</dbReference>
<dbReference type="FunFam" id="2.130.10.30:FF:000027">
    <property type="entry name" value="Protein FMP25, mitochondrial"/>
    <property type="match status" value="1"/>
</dbReference>
<sequence length="609" mass="66490">MASPMMLARTALRPQARRMVHSTQWTRSLGRRFRPEPEPQQDKSNLALRILTGVLAGGLVAGAAMAAYPMLTGGNKKEPMKVELIFQEPRKRSISAEESREQLSPQHVQVKHSWEHPGVYAWGSNVGKVVAPDSNELVIKTPRRIAYFDDQVLRDLKLDRNFGAAIDEKGNLVQWGVGFDKDHYTPTVTLKGKDLVKLDVSRDRIIGLASNGEVYSIPVAAADQRAGQKETTASPSSLWSSQAPVNYRPLTPKNLRWGEKIVDVRSGLEHCLMLTSNGRVFSAAASSEDFPSKGQLGVPGLTWTNRPAGPYDQPYEVTGLSGSKIKEIAAGDYHSLALDTEGRVYAFGDNSFGQLGFENDTEHPYVDSPRPVPISKLYHGTNLRPKVTYIAAGGPNSFFTVDARAFQGQLGGDGSSGQGQIVPAKDLGRVNVETWACGEGIHGTLGNGKWTHVSVCPTKVKALSNLFEFDEATNQVVPIRLSRMSVGGNHACAVMDNFTCVDSPLNGNVKSDTDTNFGADVLWWGGNEHYQLGTGKRNNVNTPSYIVPLDTPTRRGPAHAQENRLVQREGESNRFQLTPRKTVKLDGRSVSIEQRAECGRDVSAVYSAA</sequence>
<dbReference type="InterPro" id="IPR053245">
    <property type="entry name" value="MitoProcess-Associated"/>
</dbReference>
<evidence type="ECO:0000256" key="2">
    <source>
        <dbReference type="SAM" id="MobiDB-lite"/>
    </source>
</evidence>
<feature type="repeat" description="RCC1" evidence="1">
    <location>
        <begin position="278"/>
        <end position="341"/>
    </location>
</feature>
<name>A0AAJ0MMS0_9PEZI</name>
<dbReference type="InterPro" id="IPR009091">
    <property type="entry name" value="RCC1/BLIP-II"/>
</dbReference>
<dbReference type="EMBL" id="JAULSX010000008">
    <property type="protein sequence ID" value="KAK3486637.1"/>
    <property type="molecule type" value="Genomic_DNA"/>
</dbReference>
<evidence type="ECO:0000313" key="3">
    <source>
        <dbReference type="EMBL" id="KAK3486637.1"/>
    </source>
</evidence>
<feature type="repeat" description="RCC1" evidence="1">
    <location>
        <begin position="342"/>
        <end position="403"/>
    </location>
</feature>
<dbReference type="GeneID" id="87875352"/>
<feature type="repeat" description="RCC1" evidence="1">
    <location>
        <begin position="430"/>
        <end position="497"/>
    </location>
</feature>
<dbReference type="AlphaFoldDB" id="A0AAJ0MMS0"/>
<dbReference type="GO" id="GO:0005743">
    <property type="term" value="C:mitochondrial inner membrane"/>
    <property type="evidence" value="ECO:0007669"/>
    <property type="project" value="TreeGrafter"/>
</dbReference>
<dbReference type="SUPFAM" id="SSF50985">
    <property type="entry name" value="RCC1/BLIP-II"/>
    <property type="match status" value="1"/>
</dbReference>
<dbReference type="GO" id="GO:0034551">
    <property type="term" value="P:mitochondrial respiratory chain complex III assembly"/>
    <property type="evidence" value="ECO:0007669"/>
    <property type="project" value="TreeGrafter"/>
</dbReference>
<evidence type="ECO:0000313" key="4">
    <source>
        <dbReference type="Proteomes" id="UP001285908"/>
    </source>
</evidence>
<proteinExistence type="predicted"/>
<evidence type="ECO:0000256" key="1">
    <source>
        <dbReference type="PROSITE-ProRule" id="PRU00235"/>
    </source>
</evidence>
<dbReference type="Proteomes" id="UP001285908">
    <property type="component" value="Unassembled WGS sequence"/>
</dbReference>
<dbReference type="PROSITE" id="PS00626">
    <property type="entry name" value="RCC1_2"/>
    <property type="match status" value="1"/>
</dbReference>
<dbReference type="PANTHER" id="PTHR47563:SF1">
    <property type="entry name" value="PROTEIN FMP25, MITOCHONDRIAL"/>
    <property type="match status" value="1"/>
</dbReference>
<dbReference type="PANTHER" id="PTHR47563">
    <property type="entry name" value="PROTEIN FMP25, MITOCHONDRIAL"/>
    <property type="match status" value="1"/>
</dbReference>
<dbReference type="Gene3D" id="2.130.10.30">
    <property type="entry name" value="Regulator of chromosome condensation 1/beta-lactamase-inhibitor protein II"/>
    <property type="match status" value="1"/>
</dbReference>
<protein>
    <submittedName>
        <fullName evidence="3">Regulator of chromosome condensation 1/beta-lactamase-inhibitor protein II</fullName>
    </submittedName>
</protein>
<dbReference type="PROSITE" id="PS50012">
    <property type="entry name" value="RCC1_3"/>
    <property type="match status" value="3"/>
</dbReference>